<feature type="transmembrane region" description="Helical" evidence="7">
    <location>
        <begin position="192"/>
        <end position="218"/>
    </location>
</feature>
<evidence type="ECO:0000256" key="4">
    <source>
        <dbReference type="ARBA" id="ARBA00022692"/>
    </source>
</evidence>
<organism evidence="9 10">
    <name type="scientific">Haloprofundus marisrubri</name>
    <dbReference type="NCBI Taxonomy" id="1514971"/>
    <lineage>
        <taxon>Archaea</taxon>
        <taxon>Methanobacteriati</taxon>
        <taxon>Methanobacteriota</taxon>
        <taxon>Stenosarchaea group</taxon>
        <taxon>Halobacteria</taxon>
        <taxon>Halobacteriales</taxon>
        <taxon>Haloferacaceae</taxon>
        <taxon>Haloprofundus</taxon>
    </lineage>
</organism>
<dbReference type="AlphaFoldDB" id="A0A0W1R301"/>
<keyword evidence="6 7" id="KW-0472">Membrane</keyword>
<evidence type="ECO:0000256" key="3">
    <source>
        <dbReference type="ARBA" id="ARBA00022475"/>
    </source>
</evidence>
<evidence type="ECO:0000256" key="7">
    <source>
        <dbReference type="RuleBase" id="RU363032"/>
    </source>
</evidence>
<dbReference type="InterPro" id="IPR035906">
    <property type="entry name" value="MetI-like_sf"/>
</dbReference>
<evidence type="ECO:0000259" key="8">
    <source>
        <dbReference type="PROSITE" id="PS50928"/>
    </source>
</evidence>
<dbReference type="GO" id="GO:0005886">
    <property type="term" value="C:plasma membrane"/>
    <property type="evidence" value="ECO:0007669"/>
    <property type="project" value="UniProtKB-SubCell"/>
</dbReference>
<dbReference type="PANTHER" id="PTHR43386">
    <property type="entry name" value="OLIGOPEPTIDE TRANSPORT SYSTEM PERMEASE PROTEIN APPC"/>
    <property type="match status" value="1"/>
</dbReference>
<comment type="similarity">
    <text evidence="7">Belongs to the binding-protein-dependent transport system permease family.</text>
</comment>
<accession>A0A0W1R301</accession>
<feature type="domain" description="ABC transmembrane type-1" evidence="8">
    <location>
        <begin position="71"/>
        <end position="260"/>
    </location>
</feature>
<sequence length="279" mass="30089">MVGGVIVVGVFAVALFSAIDDFLLNRQLITMLVADPYETDRFARLLAPSLEHPFGTDEQGRDIFARTLYGTRTSVVVGLAAVGFASAVGIVIGSVTAYYGDPIDMIGMRAMDVLLSFPSILLAIALMAILGRGLENVIFAIAIVYVPTFARITRSEVLSEKSEQYVGAARAMGYPDTNIVSREILPNSLTPIIVQFTFSMATAIIAEAALSFLGLGVSPIHPTWGIMLSGARQYITSAWWYSIFPGLAIMVTVLGFNLLGDSLRDALDPQQQRDAEGRM</sequence>
<evidence type="ECO:0000256" key="5">
    <source>
        <dbReference type="ARBA" id="ARBA00022989"/>
    </source>
</evidence>
<name>A0A0W1R301_9EURY</name>
<keyword evidence="4 7" id="KW-0812">Transmembrane</keyword>
<dbReference type="PROSITE" id="PS50928">
    <property type="entry name" value="ABC_TM1"/>
    <property type="match status" value="1"/>
</dbReference>
<evidence type="ECO:0000256" key="2">
    <source>
        <dbReference type="ARBA" id="ARBA00022448"/>
    </source>
</evidence>
<feature type="transmembrane region" description="Helical" evidence="7">
    <location>
        <begin position="75"/>
        <end position="99"/>
    </location>
</feature>
<evidence type="ECO:0000256" key="6">
    <source>
        <dbReference type="ARBA" id="ARBA00023136"/>
    </source>
</evidence>
<feature type="transmembrane region" description="Helical" evidence="7">
    <location>
        <begin position="238"/>
        <end position="259"/>
    </location>
</feature>
<dbReference type="CDD" id="cd06261">
    <property type="entry name" value="TM_PBP2"/>
    <property type="match status" value="1"/>
</dbReference>
<reference evidence="9 10" key="1">
    <citation type="submission" date="2015-12" db="EMBL/GenBank/DDBJ databases">
        <title>Haloprofundus marisrubri gen. nov., sp. nov., an extremely halophilic archaeon isolated from the Discovery deep brine-seawater interface in the Red Sea.</title>
        <authorList>
            <person name="Zhang G."/>
            <person name="Stingl U."/>
            <person name="Rashid M."/>
        </authorList>
    </citation>
    <scope>NUCLEOTIDE SEQUENCE [LARGE SCALE GENOMIC DNA]</scope>
    <source>
        <strain evidence="9 10">SB9</strain>
    </source>
</reference>
<keyword evidence="10" id="KW-1185">Reference proteome</keyword>
<evidence type="ECO:0000313" key="10">
    <source>
        <dbReference type="Proteomes" id="UP000054387"/>
    </source>
</evidence>
<dbReference type="InterPro" id="IPR000515">
    <property type="entry name" value="MetI-like"/>
</dbReference>
<comment type="subcellular location">
    <subcellularLocation>
        <location evidence="1 7">Cell membrane</location>
        <topology evidence="1 7">Multi-pass membrane protein</topology>
    </subcellularLocation>
</comment>
<dbReference type="SUPFAM" id="SSF161098">
    <property type="entry name" value="MetI-like"/>
    <property type="match status" value="1"/>
</dbReference>
<dbReference type="OrthoDB" id="312811at2157"/>
<dbReference type="InterPro" id="IPR050366">
    <property type="entry name" value="BP-dependent_transpt_permease"/>
</dbReference>
<dbReference type="PANTHER" id="PTHR43386:SF1">
    <property type="entry name" value="D,D-DIPEPTIDE TRANSPORT SYSTEM PERMEASE PROTEIN DDPC-RELATED"/>
    <property type="match status" value="1"/>
</dbReference>
<keyword evidence="2 7" id="KW-0813">Transport</keyword>
<keyword evidence="3" id="KW-1003">Cell membrane</keyword>
<protein>
    <recommendedName>
        <fullName evidence="8">ABC transmembrane type-1 domain-containing protein</fullName>
    </recommendedName>
</protein>
<proteinExistence type="inferred from homology"/>
<comment type="caution">
    <text evidence="9">The sequence shown here is derived from an EMBL/GenBank/DDBJ whole genome shotgun (WGS) entry which is preliminary data.</text>
</comment>
<evidence type="ECO:0000256" key="1">
    <source>
        <dbReference type="ARBA" id="ARBA00004651"/>
    </source>
</evidence>
<dbReference type="Proteomes" id="UP000054387">
    <property type="component" value="Unassembled WGS sequence"/>
</dbReference>
<dbReference type="STRING" id="1514971.AUR64_02345"/>
<dbReference type="Pfam" id="PF00528">
    <property type="entry name" value="BPD_transp_1"/>
    <property type="match status" value="1"/>
</dbReference>
<feature type="transmembrane region" description="Helical" evidence="7">
    <location>
        <begin position="111"/>
        <end position="130"/>
    </location>
</feature>
<gene>
    <name evidence="9" type="ORF">AUR64_02345</name>
</gene>
<keyword evidence="5 7" id="KW-1133">Transmembrane helix</keyword>
<evidence type="ECO:0000313" key="9">
    <source>
        <dbReference type="EMBL" id="KTG07701.1"/>
    </source>
</evidence>
<dbReference type="EMBL" id="LOPU01000040">
    <property type="protein sequence ID" value="KTG07701.1"/>
    <property type="molecule type" value="Genomic_DNA"/>
</dbReference>
<dbReference type="Gene3D" id="1.10.3720.10">
    <property type="entry name" value="MetI-like"/>
    <property type="match status" value="1"/>
</dbReference>
<dbReference type="GO" id="GO:0055085">
    <property type="term" value="P:transmembrane transport"/>
    <property type="evidence" value="ECO:0007669"/>
    <property type="project" value="InterPro"/>
</dbReference>